<dbReference type="EMBL" id="JYDO01000072">
    <property type="protein sequence ID" value="KRZ72851.1"/>
    <property type="molecule type" value="Genomic_DNA"/>
</dbReference>
<gene>
    <name evidence="1" type="ORF">T10_8927</name>
</gene>
<dbReference type="AlphaFoldDB" id="A0A0V1MMP5"/>
<sequence>MHDLLKEIIAFQRAVKIDEKYVKTNTVFDDECHHEPGYYYWALRFGFSLSTDQHNRRNTIFIIVLLNQSIHCKHLSSEAKSMLPEKCNELLIAFLISVAFAVLRKIAKLF</sequence>
<proteinExistence type="predicted"/>
<organism evidence="1 2">
    <name type="scientific">Trichinella papuae</name>
    <dbReference type="NCBI Taxonomy" id="268474"/>
    <lineage>
        <taxon>Eukaryota</taxon>
        <taxon>Metazoa</taxon>
        <taxon>Ecdysozoa</taxon>
        <taxon>Nematoda</taxon>
        <taxon>Enoplea</taxon>
        <taxon>Dorylaimia</taxon>
        <taxon>Trichinellida</taxon>
        <taxon>Trichinellidae</taxon>
        <taxon>Trichinella</taxon>
    </lineage>
</organism>
<keyword evidence="2" id="KW-1185">Reference proteome</keyword>
<protein>
    <submittedName>
        <fullName evidence="1">Uncharacterized protein</fullName>
    </submittedName>
</protein>
<accession>A0A0V1MMP5</accession>
<name>A0A0V1MMP5_9BILA</name>
<comment type="caution">
    <text evidence="1">The sequence shown here is derived from an EMBL/GenBank/DDBJ whole genome shotgun (WGS) entry which is preliminary data.</text>
</comment>
<evidence type="ECO:0000313" key="1">
    <source>
        <dbReference type="EMBL" id="KRZ72851.1"/>
    </source>
</evidence>
<reference evidence="1 2" key="1">
    <citation type="submission" date="2015-01" db="EMBL/GenBank/DDBJ databases">
        <title>Evolution of Trichinella species and genotypes.</title>
        <authorList>
            <person name="Korhonen P.K."/>
            <person name="Edoardo P."/>
            <person name="Giuseppe L.R."/>
            <person name="Gasser R.B."/>
        </authorList>
    </citation>
    <scope>NUCLEOTIDE SEQUENCE [LARGE SCALE GENOMIC DNA]</scope>
    <source>
        <strain evidence="1">ISS1980</strain>
    </source>
</reference>
<evidence type="ECO:0000313" key="2">
    <source>
        <dbReference type="Proteomes" id="UP000054843"/>
    </source>
</evidence>
<dbReference type="Proteomes" id="UP000054843">
    <property type="component" value="Unassembled WGS sequence"/>
</dbReference>